<dbReference type="Gene3D" id="1.10.10.2840">
    <property type="entry name" value="PucR C-terminal helix-turn-helix domain"/>
    <property type="match status" value="1"/>
</dbReference>
<feature type="domain" description="PucR C-terminal helix-turn-helix" evidence="1">
    <location>
        <begin position="333"/>
        <end position="390"/>
    </location>
</feature>
<gene>
    <name evidence="3" type="ORF">GCM10022403_050910</name>
</gene>
<name>A0ABP7I5U8_9ACTN</name>
<dbReference type="Proteomes" id="UP001501009">
    <property type="component" value="Unassembled WGS sequence"/>
</dbReference>
<comment type="caution">
    <text evidence="3">The sequence shown here is derived from an EMBL/GenBank/DDBJ whole genome shotgun (WGS) entry which is preliminary data.</text>
</comment>
<dbReference type="InterPro" id="IPR025736">
    <property type="entry name" value="PucR_C-HTH_dom"/>
</dbReference>
<feature type="domain" description="PucR-like N-terminal" evidence="2">
    <location>
        <begin position="7"/>
        <end position="176"/>
    </location>
</feature>
<protein>
    <recommendedName>
        <fullName evidence="5">PucR family transcriptional regulator</fullName>
    </recommendedName>
</protein>
<dbReference type="EMBL" id="BAABDE010000020">
    <property type="protein sequence ID" value="GAA3810907.1"/>
    <property type="molecule type" value="Genomic_DNA"/>
</dbReference>
<proteinExistence type="predicted"/>
<reference evidence="4" key="1">
    <citation type="journal article" date="2019" name="Int. J. Syst. Evol. Microbiol.">
        <title>The Global Catalogue of Microorganisms (GCM) 10K type strain sequencing project: providing services to taxonomists for standard genome sequencing and annotation.</title>
        <authorList>
            <consortium name="The Broad Institute Genomics Platform"/>
            <consortium name="The Broad Institute Genome Sequencing Center for Infectious Disease"/>
            <person name="Wu L."/>
            <person name="Ma J."/>
        </authorList>
    </citation>
    <scope>NUCLEOTIDE SEQUENCE [LARGE SCALE GENOMIC DNA]</scope>
    <source>
        <strain evidence="4">JCM 17138</strain>
    </source>
</reference>
<evidence type="ECO:0000313" key="4">
    <source>
        <dbReference type="Proteomes" id="UP001501009"/>
    </source>
</evidence>
<organism evidence="3 4">
    <name type="scientific">Streptomyces coacervatus</name>
    <dbReference type="NCBI Taxonomy" id="647381"/>
    <lineage>
        <taxon>Bacteria</taxon>
        <taxon>Bacillati</taxon>
        <taxon>Actinomycetota</taxon>
        <taxon>Actinomycetes</taxon>
        <taxon>Kitasatosporales</taxon>
        <taxon>Streptomycetaceae</taxon>
        <taxon>Streptomyces</taxon>
    </lineage>
</organism>
<dbReference type="PANTHER" id="PTHR33744">
    <property type="entry name" value="CARBOHYDRATE DIACID REGULATOR"/>
    <property type="match status" value="1"/>
</dbReference>
<evidence type="ECO:0000259" key="1">
    <source>
        <dbReference type="Pfam" id="PF13556"/>
    </source>
</evidence>
<evidence type="ECO:0000313" key="3">
    <source>
        <dbReference type="EMBL" id="GAA3810907.1"/>
    </source>
</evidence>
<accession>A0ABP7I5U8</accession>
<evidence type="ECO:0000259" key="2">
    <source>
        <dbReference type="Pfam" id="PF25906"/>
    </source>
</evidence>
<dbReference type="InterPro" id="IPR058663">
    <property type="entry name" value="PucR-like_N"/>
</dbReference>
<dbReference type="PANTHER" id="PTHR33744:SF1">
    <property type="entry name" value="DNA-BINDING TRANSCRIPTIONAL ACTIVATOR ADER"/>
    <property type="match status" value="1"/>
</dbReference>
<dbReference type="Pfam" id="PF25906">
    <property type="entry name" value="PucR-like_N"/>
    <property type="match status" value="1"/>
</dbReference>
<dbReference type="InterPro" id="IPR042070">
    <property type="entry name" value="PucR_C-HTH_sf"/>
</dbReference>
<sequence>MPAPPAWHKVPPEQVQRFAGLAMEQVPDIAQDILHAMHEEYPGLELTTDETGRPKALLAIRLALENFVARLTADIERPHELPEVFQEFGRNQAERGRKLDSLQAIYRLNVRLAWHRLAEIGQKVEIPPPAMYELAESAFEYLDELVSHSLRGYAEVAAGQAGERLRRRRLLVDLLLTEHRTDPTAAVTDRAAAVDWRLPDEVAVAVLLRPARQLVTPALGEEILQDMDGEHPRLVLPDPDAPGRAERLHRAMGGWTGAVGPTVPVTRAAGSLRWAAAAVGMIEKGLLPQGRLLRCSDHTEALVLLPAEELIDDLARRRLARLTEAGPEHARRLAETLLAWLETRGGAPEVAARLGVHPQTVRNRLRQIRDLWGADLDDPDRRFELELALRTRRLRGDLSTPPD</sequence>
<dbReference type="InterPro" id="IPR051448">
    <property type="entry name" value="CdaR-like_regulators"/>
</dbReference>
<evidence type="ECO:0008006" key="5">
    <source>
        <dbReference type="Google" id="ProtNLM"/>
    </source>
</evidence>
<keyword evidence="4" id="KW-1185">Reference proteome</keyword>
<dbReference type="Pfam" id="PF13556">
    <property type="entry name" value="HTH_30"/>
    <property type="match status" value="1"/>
</dbReference>